<comment type="caution">
    <text evidence="1">The sequence shown here is derived from an EMBL/GenBank/DDBJ whole genome shotgun (WGS) entry which is preliminary data.</text>
</comment>
<accession>A0A2J0T563</accession>
<sequence>MGKLCCWERSWWYGPADRFCQQIRLSVDSSVGRVDCQSTALPSACLKPRAARDSRLTVDSTPPPAPRFPLLLWL</sequence>
<proteinExistence type="predicted"/>
<dbReference type="AlphaFoldDB" id="A0A2J0T563"/>
<protein>
    <submittedName>
        <fullName evidence="1">Uncharacterized protein</fullName>
    </submittedName>
</protein>
<reference evidence="1" key="1">
    <citation type="submission" date="2018-09" db="EMBL/GenBank/DDBJ databases">
        <authorList>
            <person name="Groschel M."/>
            <person name="Kohl T."/>
            <person name="Conchillo-Sole O."/>
            <person name="Mamat U."/>
            <person name="Yero D."/>
            <person name="Niemann S."/>
            <person name="Daura X."/>
            <person name="Gibert I."/>
        </authorList>
    </citation>
    <scope>NUCLEOTIDE SEQUENCE</scope>
    <source>
        <strain evidence="1">OG156</strain>
    </source>
</reference>
<dbReference type="EMBL" id="RAUE01000025">
    <property type="protein sequence ID" value="MBA0312290.1"/>
    <property type="molecule type" value="Genomic_DNA"/>
</dbReference>
<evidence type="ECO:0000313" key="2">
    <source>
        <dbReference type="Proteomes" id="UP000822271"/>
    </source>
</evidence>
<name>A0A2J0T563_STEMA</name>
<evidence type="ECO:0000313" key="1">
    <source>
        <dbReference type="EMBL" id="MBA0312290.1"/>
    </source>
</evidence>
<reference evidence="1" key="2">
    <citation type="journal article" date="2020" name="Front. Microbiol.">
        <title>Genetic Variants of the DSF Quorum Sensing System in Stenotrophomonas maltophilia Influence Virulence and Resistance Phenotypes Among Genotypically Diverse Clinical Isolates.</title>
        <authorList>
            <person name="Yero D."/>
            <person name="Huedo P."/>
            <person name="Conchillo-Sole O."/>
            <person name="Martinez-Servat S."/>
            <person name="Mamat U."/>
            <person name="Coves X."/>
            <person name="Llanas F."/>
            <person name="Roca I."/>
            <person name="Vila J."/>
            <person name="Schaible U.E."/>
            <person name="Daura X."/>
            <person name="Gibert I."/>
        </authorList>
    </citation>
    <scope>NUCLEOTIDE SEQUENCE</scope>
    <source>
        <strain evidence="1">OG156</strain>
    </source>
</reference>
<organism evidence="1 2">
    <name type="scientific">Stenotrophomonas maltophilia</name>
    <name type="common">Pseudomonas maltophilia</name>
    <name type="synonym">Xanthomonas maltophilia</name>
    <dbReference type="NCBI Taxonomy" id="40324"/>
    <lineage>
        <taxon>Bacteria</taxon>
        <taxon>Pseudomonadati</taxon>
        <taxon>Pseudomonadota</taxon>
        <taxon>Gammaproteobacteria</taxon>
        <taxon>Lysobacterales</taxon>
        <taxon>Lysobacteraceae</taxon>
        <taxon>Stenotrophomonas</taxon>
        <taxon>Stenotrophomonas maltophilia group</taxon>
    </lineage>
</organism>
<gene>
    <name evidence="1" type="ORF">D7Y33_14945</name>
</gene>
<dbReference type="Proteomes" id="UP000822271">
    <property type="component" value="Unassembled WGS sequence"/>
</dbReference>